<evidence type="ECO:0008006" key="3">
    <source>
        <dbReference type="Google" id="ProtNLM"/>
    </source>
</evidence>
<dbReference type="RefSeq" id="XP_009175481.1">
    <property type="nucleotide sequence ID" value="XM_009177217.1"/>
</dbReference>
<dbReference type="EMBL" id="KL597022">
    <property type="protein sequence ID" value="KER20781.1"/>
    <property type="molecule type" value="Genomic_DNA"/>
</dbReference>
<reference evidence="1 2" key="1">
    <citation type="submission" date="2013-11" db="EMBL/GenBank/DDBJ databases">
        <title>Opisthorchis viverrini - life in the bile duct.</title>
        <authorList>
            <person name="Young N.D."/>
            <person name="Nagarajan N."/>
            <person name="Lin S.J."/>
            <person name="Korhonen P.K."/>
            <person name="Jex A.R."/>
            <person name="Hall R.S."/>
            <person name="Safavi-Hemami H."/>
            <person name="Kaewkong W."/>
            <person name="Bertrand D."/>
            <person name="Gao S."/>
            <person name="Seet Q."/>
            <person name="Wongkham S."/>
            <person name="Teh B.T."/>
            <person name="Wongkham C."/>
            <person name="Intapan P.M."/>
            <person name="Maleewong W."/>
            <person name="Yang X."/>
            <person name="Hu M."/>
            <person name="Wang Z."/>
            <person name="Hofmann A."/>
            <person name="Sternberg P.W."/>
            <person name="Tan P."/>
            <person name="Wang J."/>
            <person name="Gasser R.B."/>
        </authorList>
    </citation>
    <scope>NUCLEOTIDE SEQUENCE [LARGE SCALE GENOMIC DNA]</scope>
</reference>
<dbReference type="SUPFAM" id="SSF81296">
    <property type="entry name" value="E set domains"/>
    <property type="match status" value="1"/>
</dbReference>
<sequence length="433" mass="47614">MPSSRVRAAHRNKPMVIATDSYNVVGSIGRAEVYGVVGGVAVPFAVDVSQICGNVEPTCPLQPGRWHSYRRSIDIAPTHSQVDFAFRWVLMDAVANVLVSSQQYSRATLAVGWCHQPGPLNCRIQRRKRLPSYIFTLSLFHPTPYKVEYSAGFSSRTNRFAGHASYSAAASEVCFQTPKSRLISCIYCSHTEASRTTDGSCSYVGFPFALIYPNHYSNPELLFAVPLSQPHLNIGPLIGPCSCVRPDDKFLLVTTTTPPDASSDAQMKLSVDGNKECWKRPQAVPIDSFDWTPETSCQLNNQLASLGTVLRTAIQLATCYPQSRILASNRIWSHLQCPNAFLYSSVMVLTNFHLLCSRIVVGSSASACLAFLSLSGRSSPSQTTGGTRSEGGKHRCVNLTPVVTRLLTSLILLRLTVTCEDLTRENQARFRLR</sequence>
<dbReference type="Gene3D" id="2.60.40.770">
    <property type="match status" value="1"/>
</dbReference>
<protein>
    <recommendedName>
        <fullName evidence="3">MD-2-related lipid-recognition domain-containing protein</fullName>
    </recommendedName>
</protein>
<evidence type="ECO:0000313" key="2">
    <source>
        <dbReference type="Proteomes" id="UP000054324"/>
    </source>
</evidence>
<dbReference type="STRING" id="6198.A0A074Z160"/>
<accession>A0A074Z160</accession>
<gene>
    <name evidence="1" type="ORF">T265_10752</name>
</gene>
<name>A0A074Z160_OPIVI</name>
<dbReference type="GeneID" id="20324920"/>
<proteinExistence type="predicted"/>
<dbReference type="CTD" id="20324920"/>
<keyword evidence="2" id="KW-1185">Reference proteome</keyword>
<dbReference type="AlphaFoldDB" id="A0A074Z160"/>
<dbReference type="Proteomes" id="UP000054324">
    <property type="component" value="Unassembled WGS sequence"/>
</dbReference>
<dbReference type="KEGG" id="ovi:T265_10752"/>
<dbReference type="InterPro" id="IPR014756">
    <property type="entry name" value="Ig_E-set"/>
</dbReference>
<evidence type="ECO:0000313" key="1">
    <source>
        <dbReference type="EMBL" id="KER20781.1"/>
    </source>
</evidence>
<organism evidence="1 2">
    <name type="scientific">Opisthorchis viverrini</name>
    <name type="common">Southeast Asian liver fluke</name>
    <dbReference type="NCBI Taxonomy" id="6198"/>
    <lineage>
        <taxon>Eukaryota</taxon>
        <taxon>Metazoa</taxon>
        <taxon>Spiralia</taxon>
        <taxon>Lophotrochozoa</taxon>
        <taxon>Platyhelminthes</taxon>
        <taxon>Trematoda</taxon>
        <taxon>Digenea</taxon>
        <taxon>Opisthorchiida</taxon>
        <taxon>Opisthorchiata</taxon>
        <taxon>Opisthorchiidae</taxon>
        <taxon>Opisthorchis</taxon>
    </lineage>
</organism>